<accession>A0A150WPY5</accession>
<dbReference type="OrthoDB" id="9793561at2"/>
<dbReference type="EMBL" id="LUKE01000001">
    <property type="protein sequence ID" value="KYG66426.1"/>
    <property type="molecule type" value="Genomic_DNA"/>
</dbReference>
<gene>
    <name evidence="2" type="ORF">AZI86_05090</name>
</gene>
<dbReference type="Proteomes" id="UP000075320">
    <property type="component" value="Unassembled WGS sequence"/>
</dbReference>
<dbReference type="InterPro" id="IPR010239">
    <property type="entry name" value="CHP02001"/>
</dbReference>
<name>A0A150WPY5_BDEBC</name>
<feature type="chain" id="PRO_5007573431" evidence="1">
    <location>
        <begin position="19"/>
        <end position="240"/>
    </location>
</feature>
<protein>
    <submittedName>
        <fullName evidence="2">Uncharacterized protein</fullName>
    </submittedName>
</protein>
<comment type="caution">
    <text evidence="2">The sequence shown here is derived from an EMBL/GenBank/DDBJ whole genome shotgun (WGS) entry which is preliminary data.</text>
</comment>
<dbReference type="AlphaFoldDB" id="A0A150WPY5"/>
<reference evidence="2 3" key="1">
    <citation type="submission" date="2016-03" db="EMBL/GenBank/DDBJ databases">
        <authorList>
            <person name="Ploux O."/>
        </authorList>
    </citation>
    <scope>NUCLEOTIDE SEQUENCE [LARGE SCALE GENOMIC DNA]</scope>
    <source>
        <strain evidence="2 3">R0</strain>
    </source>
</reference>
<sequence>MKKFLVATLLMVSTNVYAQTSATVTAASNYIWRGLSFSSLGLEAAKGAPVIQGSFDYAHSSGLGLSMFVGGSDTTNFDLSTPTSVVVERDNEFDPTVSYTYAITEDFKVIAAVTGYLYVKNSSNNSTDYQLSFAWKQFRLDGSYMDNYFGTKSSDTYVRLSMRQPVDEKLGFVLAVGSTTFGDDAKVGFKNYVDYKAGLSYTMGTTVAEAAYTATDRDEDLLGNKLNDKAATISIATTFQ</sequence>
<organism evidence="2 3">
    <name type="scientific">Bdellovibrio bacteriovorus</name>
    <dbReference type="NCBI Taxonomy" id="959"/>
    <lineage>
        <taxon>Bacteria</taxon>
        <taxon>Pseudomonadati</taxon>
        <taxon>Bdellovibrionota</taxon>
        <taxon>Bdellovibrionia</taxon>
        <taxon>Bdellovibrionales</taxon>
        <taxon>Pseudobdellovibrionaceae</taxon>
        <taxon>Bdellovibrio</taxon>
    </lineage>
</organism>
<dbReference type="RefSeq" id="WP_061833990.1">
    <property type="nucleotide sequence ID" value="NZ_LUKE01000001.1"/>
</dbReference>
<dbReference type="NCBIfam" id="TIGR02001">
    <property type="entry name" value="gcw_chp"/>
    <property type="match status" value="1"/>
</dbReference>
<evidence type="ECO:0000313" key="3">
    <source>
        <dbReference type="Proteomes" id="UP000075320"/>
    </source>
</evidence>
<keyword evidence="3" id="KW-1185">Reference proteome</keyword>
<dbReference type="Pfam" id="PF09694">
    <property type="entry name" value="Gcw_chp"/>
    <property type="match status" value="1"/>
</dbReference>
<keyword evidence="1" id="KW-0732">Signal</keyword>
<proteinExistence type="predicted"/>
<evidence type="ECO:0000256" key="1">
    <source>
        <dbReference type="SAM" id="SignalP"/>
    </source>
</evidence>
<feature type="signal peptide" evidence="1">
    <location>
        <begin position="1"/>
        <end position="18"/>
    </location>
</feature>
<evidence type="ECO:0000313" key="2">
    <source>
        <dbReference type="EMBL" id="KYG66426.1"/>
    </source>
</evidence>